<comment type="caution">
    <text evidence="2">The sequence shown here is derived from an EMBL/GenBank/DDBJ whole genome shotgun (WGS) entry which is preliminary data.</text>
</comment>
<protein>
    <submittedName>
        <fullName evidence="2">Uncharacterized protein</fullName>
    </submittedName>
</protein>
<evidence type="ECO:0000256" key="1">
    <source>
        <dbReference type="SAM" id="SignalP"/>
    </source>
</evidence>
<name>A0ABP6BW27_9ACTN</name>
<sequence>MLLAALGLAGAVAGPANAAESTRGSLHVAQICAVTTEDATVDEPYVKRNGTVTWGAGSLREGNCLRTVFAYVSVGDIVEIWDQDTNTGFDPHDKLGTVTIHGVGEYHFRESGAFYKMWTEY</sequence>
<dbReference type="EMBL" id="BAAATD010000002">
    <property type="protein sequence ID" value="GAA2589022.1"/>
    <property type="molecule type" value="Genomic_DNA"/>
</dbReference>
<keyword evidence="3" id="KW-1185">Reference proteome</keyword>
<keyword evidence="1" id="KW-0732">Signal</keyword>
<evidence type="ECO:0000313" key="2">
    <source>
        <dbReference type="EMBL" id="GAA2589022.1"/>
    </source>
</evidence>
<proteinExistence type="predicted"/>
<feature type="chain" id="PRO_5045359144" evidence="1">
    <location>
        <begin position="19"/>
        <end position="121"/>
    </location>
</feature>
<organism evidence="2 3">
    <name type="scientific">Actinomadura fulvescens</name>
    <dbReference type="NCBI Taxonomy" id="46160"/>
    <lineage>
        <taxon>Bacteria</taxon>
        <taxon>Bacillati</taxon>
        <taxon>Actinomycetota</taxon>
        <taxon>Actinomycetes</taxon>
        <taxon>Streptosporangiales</taxon>
        <taxon>Thermomonosporaceae</taxon>
        <taxon>Actinomadura</taxon>
    </lineage>
</organism>
<feature type="signal peptide" evidence="1">
    <location>
        <begin position="1"/>
        <end position="18"/>
    </location>
</feature>
<evidence type="ECO:0000313" key="3">
    <source>
        <dbReference type="Proteomes" id="UP001501509"/>
    </source>
</evidence>
<gene>
    <name evidence="2" type="ORF">GCM10010411_22390</name>
</gene>
<dbReference type="RefSeq" id="WP_410556914.1">
    <property type="nucleotide sequence ID" value="NZ_JAXCGB010000018.1"/>
</dbReference>
<reference evidence="3" key="1">
    <citation type="journal article" date="2019" name="Int. J. Syst. Evol. Microbiol.">
        <title>The Global Catalogue of Microorganisms (GCM) 10K type strain sequencing project: providing services to taxonomists for standard genome sequencing and annotation.</title>
        <authorList>
            <consortium name="The Broad Institute Genomics Platform"/>
            <consortium name="The Broad Institute Genome Sequencing Center for Infectious Disease"/>
            <person name="Wu L."/>
            <person name="Ma J."/>
        </authorList>
    </citation>
    <scope>NUCLEOTIDE SEQUENCE [LARGE SCALE GENOMIC DNA]</scope>
    <source>
        <strain evidence="3">JCM 6833</strain>
    </source>
</reference>
<dbReference type="Proteomes" id="UP001501509">
    <property type="component" value="Unassembled WGS sequence"/>
</dbReference>
<accession>A0ABP6BW27</accession>